<sequence length="354" mass="39987">MNIELQVETIRGTEEKSSQEEFSSEKLIAEDWDEEHAKLREENSALKSVVERLYEEVDLKGKNEEIQREIIEELQLNLIGKENEMEILKNQNEKVKKGTSSDGRASLSVIGKIIKTNTEKAEEKKFLEKVEEIEILQEKFEGQKQIYQDQARHLAHKSLQAEATLAEIEARMYDRLFTKLSDVMIQKIENLENNKVLKQKVGDNTSAADIEKGKTATGSRSQGMEIVQQRKEKTHEEKSEYVSEQQELANALIHLESVVGKTPGGSPIRVEQESAVASVDIRQIIALKTDKKAEMCEKPIEGLPRLISNPRSYAEALKAPNAFQRMPSGVVNRKEKTNSVSERSTGGVSNRPSV</sequence>
<organism evidence="3 4">
    <name type="scientific">Cryptolaemus montrouzieri</name>
    <dbReference type="NCBI Taxonomy" id="559131"/>
    <lineage>
        <taxon>Eukaryota</taxon>
        <taxon>Metazoa</taxon>
        <taxon>Ecdysozoa</taxon>
        <taxon>Arthropoda</taxon>
        <taxon>Hexapoda</taxon>
        <taxon>Insecta</taxon>
        <taxon>Pterygota</taxon>
        <taxon>Neoptera</taxon>
        <taxon>Endopterygota</taxon>
        <taxon>Coleoptera</taxon>
        <taxon>Polyphaga</taxon>
        <taxon>Cucujiformia</taxon>
        <taxon>Coccinelloidea</taxon>
        <taxon>Coccinellidae</taxon>
        <taxon>Scymninae</taxon>
        <taxon>Scymnini</taxon>
        <taxon>Cryptolaemus</taxon>
    </lineage>
</organism>
<feature type="compositionally biased region" description="Basic and acidic residues" evidence="2">
    <location>
        <begin position="228"/>
        <end position="241"/>
    </location>
</feature>
<reference evidence="3 4" key="1">
    <citation type="journal article" date="2021" name="BMC Biol.">
        <title>Horizontally acquired antibacterial genes associated with adaptive radiation of ladybird beetles.</title>
        <authorList>
            <person name="Li H.S."/>
            <person name="Tang X.F."/>
            <person name="Huang Y.H."/>
            <person name="Xu Z.Y."/>
            <person name="Chen M.L."/>
            <person name="Du X.Y."/>
            <person name="Qiu B.Y."/>
            <person name="Chen P.T."/>
            <person name="Zhang W."/>
            <person name="Slipinski A."/>
            <person name="Escalona H.E."/>
            <person name="Waterhouse R.M."/>
            <person name="Zwick A."/>
            <person name="Pang H."/>
        </authorList>
    </citation>
    <scope>NUCLEOTIDE SEQUENCE [LARGE SCALE GENOMIC DNA]</scope>
    <source>
        <strain evidence="3">SYSU2018</strain>
    </source>
</reference>
<feature type="region of interest" description="Disordered" evidence="2">
    <location>
        <begin position="1"/>
        <end position="26"/>
    </location>
</feature>
<comment type="caution">
    <text evidence="3">The sequence shown here is derived from an EMBL/GenBank/DDBJ whole genome shotgun (WGS) entry which is preliminary data.</text>
</comment>
<protein>
    <recommendedName>
        <fullName evidence="5">Shootin-1</fullName>
    </recommendedName>
</protein>
<name>A0ABD2P8M9_9CUCU</name>
<dbReference type="AlphaFoldDB" id="A0ABD2P8M9"/>
<dbReference type="EMBL" id="JABFTP020000185">
    <property type="protein sequence ID" value="KAL3287326.1"/>
    <property type="molecule type" value="Genomic_DNA"/>
</dbReference>
<feature type="compositionally biased region" description="Polar residues" evidence="2">
    <location>
        <begin position="338"/>
        <end position="354"/>
    </location>
</feature>
<evidence type="ECO:0008006" key="5">
    <source>
        <dbReference type="Google" id="ProtNLM"/>
    </source>
</evidence>
<proteinExistence type="predicted"/>
<evidence type="ECO:0000256" key="2">
    <source>
        <dbReference type="SAM" id="MobiDB-lite"/>
    </source>
</evidence>
<accession>A0ABD2P8M9</accession>
<feature type="region of interest" description="Disordered" evidence="2">
    <location>
        <begin position="325"/>
        <end position="354"/>
    </location>
</feature>
<feature type="coiled-coil region" evidence="1">
    <location>
        <begin position="29"/>
        <end position="98"/>
    </location>
</feature>
<gene>
    <name evidence="3" type="ORF">HHI36_001801</name>
</gene>
<dbReference type="Proteomes" id="UP001516400">
    <property type="component" value="Unassembled WGS sequence"/>
</dbReference>
<feature type="region of interest" description="Disordered" evidence="2">
    <location>
        <begin position="213"/>
        <end position="242"/>
    </location>
</feature>
<keyword evidence="4" id="KW-1185">Reference proteome</keyword>
<feature type="compositionally biased region" description="Basic and acidic residues" evidence="2">
    <location>
        <begin position="11"/>
        <end position="26"/>
    </location>
</feature>
<keyword evidence="1" id="KW-0175">Coiled coil</keyword>
<evidence type="ECO:0000256" key="1">
    <source>
        <dbReference type="SAM" id="Coils"/>
    </source>
</evidence>
<evidence type="ECO:0000313" key="4">
    <source>
        <dbReference type="Proteomes" id="UP001516400"/>
    </source>
</evidence>
<evidence type="ECO:0000313" key="3">
    <source>
        <dbReference type="EMBL" id="KAL3287326.1"/>
    </source>
</evidence>